<organism evidence="3 4">
    <name type="scientific">Pontiella sulfatireligans</name>
    <dbReference type="NCBI Taxonomy" id="2750658"/>
    <lineage>
        <taxon>Bacteria</taxon>
        <taxon>Pseudomonadati</taxon>
        <taxon>Kiritimatiellota</taxon>
        <taxon>Kiritimatiellia</taxon>
        <taxon>Kiritimatiellales</taxon>
        <taxon>Pontiellaceae</taxon>
        <taxon>Pontiella</taxon>
    </lineage>
</organism>
<dbReference type="Gene3D" id="2.40.128.630">
    <property type="match status" value="1"/>
</dbReference>
<dbReference type="InterPro" id="IPR018391">
    <property type="entry name" value="PQQ_b-propeller_rpt"/>
</dbReference>
<dbReference type="AlphaFoldDB" id="A0A6C2UJP3"/>
<dbReference type="InterPro" id="IPR015943">
    <property type="entry name" value="WD40/YVTN_repeat-like_dom_sf"/>
</dbReference>
<dbReference type="SUPFAM" id="SSF50998">
    <property type="entry name" value="Quinoprotein alcohol dehydrogenase-like"/>
    <property type="match status" value="3"/>
</dbReference>
<gene>
    <name evidence="3" type="primary">afsK_1</name>
    <name evidence="3" type="ORF">SCARR_01593</name>
</gene>
<keyword evidence="3" id="KW-0808">Transferase</keyword>
<dbReference type="Gene3D" id="2.40.10.480">
    <property type="match status" value="2"/>
</dbReference>
<evidence type="ECO:0000313" key="4">
    <source>
        <dbReference type="Proteomes" id="UP000346198"/>
    </source>
</evidence>
<protein>
    <submittedName>
        <fullName evidence="3">Serine/threonine-protein kinase AfsK</fullName>
    </submittedName>
</protein>
<reference evidence="3 4" key="1">
    <citation type="submission" date="2019-04" db="EMBL/GenBank/DDBJ databases">
        <authorList>
            <person name="Van Vliet M D."/>
        </authorList>
    </citation>
    <scope>NUCLEOTIDE SEQUENCE [LARGE SCALE GENOMIC DNA]</scope>
    <source>
        <strain evidence="3 4">F21</strain>
    </source>
</reference>
<feature type="signal peptide" evidence="1">
    <location>
        <begin position="1"/>
        <end position="21"/>
    </location>
</feature>
<name>A0A6C2UJP3_9BACT</name>
<dbReference type="GO" id="GO:0016301">
    <property type="term" value="F:kinase activity"/>
    <property type="evidence" value="ECO:0007669"/>
    <property type="project" value="UniProtKB-KW"/>
</dbReference>
<dbReference type="Gene3D" id="2.130.10.10">
    <property type="entry name" value="YVTN repeat-like/Quinoprotein amine dehydrogenase"/>
    <property type="match status" value="2"/>
</dbReference>
<dbReference type="Proteomes" id="UP000346198">
    <property type="component" value="Unassembled WGS sequence"/>
</dbReference>
<evidence type="ECO:0000313" key="3">
    <source>
        <dbReference type="EMBL" id="VGO19534.1"/>
    </source>
</evidence>
<accession>A0A6C2UJP3</accession>
<feature type="domain" description="Pyrrolo-quinoline quinone repeat" evidence="2">
    <location>
        <begin position="381"/>
        <end position="535"/>
    </location>
</feature>
<dbReference type="EMBL" id="CAAHFH010000001">
    <property type="protein sequence ID" value="VGO19534.1"/>
    <property type="molecule type" value="Genomic_DNA"/>
</dbReference>
<dbReference type="InterPro" id="IPR011047">
    <property type="entry name" value="Quinoprotein_ADH-like_sf"/>
</dbReference>
<keyword evidence="4" id="KW-1185">Reference proteome</keyword>
<keyword evidence="1" id="KW-0732">Signal</keyword>
<evidence type="ECO:0000259" key="2">
    <source>
        <dbReference type="Pfam" id="PF13360"/>
    </source>
</evidence>
<sequence>MRKLGFVFLAGCFVANLNLFAQVKTGVEEIDAACLSVKSAPTNDQNAQHRQSVLFSWFRHMINRGVDLQSMHELGFTLAHWGVVKPKNYHLLDEAYAVMEELQENPVYIEEIRGPGAAPDKDVTDWPFFGGSPLQAGLSKDTGPTTGDIAWKFPTGHSYYAPAAVEDGRVYITSPGIRSLMYCLDEGTGEVIWKTEQDGLQMYATPRGASNVEILKDQVVMRATSGSWEYEEPVKHIFYIDKKTGEIRNQIDANRVDYRRGATSVTATEEVVAYPYGRVDLKNKPGTTIMQDTVTVKLRNGRGGWALRTGQLFGEIVIDDDLVFAGTDGGLLYALNLWGGNRMKWKYDAGSPIRTTPAVDKNIVVTTTESGCLIGLDRSCGKELWRTQLNSGEARAFQLFSAPAISDGKIFIGSATKELYCADLESGKLLWRVAASDWIRSKPLVIKDRVYFASLDGTVTALEFNDSGTKQLWSEQAGRHEIFSDLSGTESGILASTSELYLYSLNPENGAVQWRHSVVESTYEDGERRMADIVAGGGDFQSPPTVSNGKVYVGTPSRFVFAVDAKTGKKIWRFETSGQVSGAPSVYKGRVYFGQQGGNEEMYCVDAETGDPVWSSKVGWVWCTSTPDDERVYTGTVDGRIVALDVETGEEVWEYLTNGGVYPAPAVDDKRVYTGAWDGHYFAIDKKTGLLDWAYSSFRGAPDSAAGVLWKGMYICRSSGELCALDANTGGMYWTFKDPRSGPGRMTVMNATPSNSGDYTFVSATIDHDGAALGGILYCLDTSTGKELWHYTGAGGWTGSSCTENTVICGSSTESFVTCLDVEPNPDGTPKIIWRTKIGGILEETIPAISGNRAYLLCSDGYLYAFD</sequence>
<dbReference type="SMART" id="SM00564">
    <property type="entry name" value="PQQ"/>
    <property type="match status" value="14"/>
</dbReference>
<dbReference type="Pfam" id="PF13360">
    <property type="entry name" value="PQQ_2"/>
    <property type="match status" value="2"/>
</dbReference>
<keyword evidence="3" id="KW-0418">Kinase</keyword>
<proteinExistence type="predicted"/>
<evidence type="ECO:0000256" key="1">
    <source>
        <dbReference type="SAM" id="SignalP"/>
    </source>
</evidence>
<dbReference type="PANTHER" id="PTHR34512:SF30">
    <property type="entry name" value="OUTER MEMBRANE PROTEIN ASSEMBLY FACTOR BAMB"/>
    <property type="match status" value="1"/>
</dbReference>
<feature type="chain" id="PRO_5025683969" evidence="1">
    <location>
        <begin position="22"/>
        <end position="867"/>
    </location>
</feature>
<feature type="domain" description="Pyrrolo-quinoline quinone repeat" evidence="2">
    <location>
        <begin position="600"/>
        <end position="822"/>
    </location>
</feature>
<dbReference type="InterPro" id="IPR002372">
    <property type="entry name" value="PQQ_rpt_dom"/>
</dbReference>
<dbReference type="PANTHER" id="PTHR34512">
    <property type="entry name" value="CELL SURFACE PROTEIN"/>
    <property type="match status" value="1"/>
</dbReference>